<accession>A0A9W7WX74</accession>
<reference evidence="14" key="1">
    <citation type="submission" date="2021-02" db="EMBL/GenBank/DDBJ databases">
        <title>Comparative genomics reveals that relaxation of natural selection precedes convergent phenotypic evolution of cavefish.</title>
        <authorList>
            <person name="Peng Z."/>
        </authorList>
    </citation>
    <scope>NUCLEOTIDE SEQUENCE</scope>
    <source>
        <tissue evidence="14">Muscle</tissue>
    </source>
</reference>
<evidence type="ECO:0000256" key="8">
    <source>
        <dbReference type="ARBA" id="ARBA00023163"/>
    </source>
</evidence>
<keyword evidence="2" id="KW-0479">Metal-binding</keyword>
<evidence type="ECO:0000259" key="13">
    <source>
        <dbReference type="PROSITE" id="PS50157"/>
    </source>
</evidence>
<dbReference type="Proteomes" id="UP001059041">
    <property type="component" value="Linkage Group LG5"/>
</dbReference>
<dbReference type="GO" id="GO:0000978">
    <property type="term" value="F:RNA polymerase II cis-regulatory region sequence-specific DNA binding"/>
    <property type="evidence" value="ECO:0007669"/>
    <property type="project" value="TreeGrafter"/>
</dbReference>
<keyword evidence="9" id="KW-0539">Nucleus</keyword>
<protein>
    <submittedName>
        <fullName evidence="14">Zinc finger protein 805</fullName>
    </submittedName>
</protein>
<comment type="subcellular location">
    <subcellularLocation>
        <location evidence="1">Nucleus</location>
    </subcellularLocation>
</comment>
<feature type="region of interest" description="Disordered" evidence="12">
    <location>
        <begin position="99"/>
        <end position="154"/>
    </location>
</feature>
<feature type="compositionally biased region" description="Basic and acidic residues" evidence="12">
    <location>
        <begin position="202"/>
        <end position="212"/>
    </location>
</feature>
<dbReference type="GO" id="GO:0008270">
    <property type="term" value="F:zinc ion binding"/>
    <property type="evidence" value="ECO:0007669"/>
    <property type="project" value="UniProtKB-KW"/>
</dbReference>
<keyword evidence="7" id="KW-0238">DNA-binding</keyword>
<dbReference type="Pfam" id="PF00096">
    <property type="entry name" value="zf-C2H2"/>
    <property type="match status" value="2"/>
</dbReference>
<dbReference type="SUPFAM" id="SSF57667">
    <property type="entry name" value="beta-beta-alpha zinc fingers"/>
    <property type="match status" value="1"/>
</dbReference>
<dbReference type="PROSITE" id="PS00028">
    <property type="entry name" value="ZINC_FINGER_C2H2_1"/>
    <property type="match status" value="2"/>
</dbReference>
<feature type="region of interest" description="Disordered" evidence="12">
    <location>
        <begin position="181"/>
        <end position="214"/>
    </location>
</feature>
<feature type="region of interest" description="Disordered" evidence="12">
    <location>
        <begin position="261"/>
        <end position="280"/>
    </location>
</feature>
<feature type="domain" description="C2H2-type" evidence="13">
    <location>
        <begin position="343"/>
        <end position="369"/>
    </location>
</feature>
<evidence type="ECO:0000256" key="11">
    <source>
        <dbReference type="SAM" id="Coils"/>
    </source>
</evidence>
<dbReference type="GO" id="GO:0005667">
    <property type="term" value="C:transcription regulator complex"/>
    <property type="evidence" value="ECO:0007669"/>
    <property type="project" value="TreeGrafter"/>
</dbReference>
<gene>
    <name evidence="14" type="ORF">IRJ41_020673</name>
</gene>
<keyword evidence="5" id="KW-0862">Zinc</keyword>
<comment type="caution">
    <text evidence="14">The sequence shown here is derived from an EMBL/GenBank/DDBJ whole genome shotgun (WGS) entry which is preliminary data.</text>
</comment>
<name>A0A9W7WX74_TRIRA</name>
<dbReference type="PROSITE" id="PS50157">
    <property type="entry name" value="ZINC_FINGER_C2H2_2"/>
    <property type="match status" value="2"/>
</dbReference>
<evidence type="ECO:0000256" key="6">
    <source>
        <dbReference type="ARBA" id="ARBA00023015"/>
    </source>
</evidence>
<evidence type="ECO:0000256" key="4">
    <source>
        <dbReference type="ARBA" id="ARBA00022771"/>
    </source>
</evidence>
<keyword evidence="15" id="KW-1185">Reference proteome</keyword>
<evidence type="ECO:0000313" key="14">
    <source>
        <dbReference type="EMBL" id="KAI7809976.1"/>
    </source>
</evidence>
<evidence type="ECO:0000256" key="5">
    <source>
        <dbReference type="ARBA" id="ARBA00022833"/>
    </source>
</evidence>
<dbReference type="FunFam" id="3.30.160.60:FF:000688">
    <property type="entry name" value="zinc finger protein 197 isoform X1"/>
    <property type="match status" value="1"/>
</dbReference>
<evidence type="ECO:0000256" key="10">
    <source>
        <dbReference type="PROSITE-ProRule" id="PRU00042"/>
    </source>
</evidence>
<feature type="compositionally biased region" description="Basic and acidic residues" evidence="12">
    <location>
        <begin position="106"/>
        <end position="115"/>
    </location>
</feature>
<evidence type="ECO:0000256" key="3">
    <source>
        <dbReference type="ARBA" id="ARBA00022737"/>
    </source>
</evidence>
<keyword evidence="4 10" id="KW-0863">Zinc-finger</keyword>
<keyword evidence="8" id="KW-0804">Transcription</keyword>
<feature type="compositionally biased region" description="Basic and acidic residues" evidence="12">
    <location>
        <begin position="123"/>
        <end position="151"/>
    </location>
</feature>
<sequence>MSCAVMLQTQISAILDVLVKAAVAEISQLLEDDAAALHDEIQKRNDEIQKRNDEIQKRNDEIQGLKARLILTETQLQRLTADRCSVAVQVEIMEDTSVTVHSQKPQADRYEREKTATTSPEKNFSEEKPRLSHITGKEEEMMSSEELRAPPEDEDLSGLEFEMKIEQVEELVDRKLNEIQAEPSSDGQNHSEHHLWPSGGRLESHMESEHRSQSFTDSFVSMEDQMSSGFFGSGGMLDNESFSTLGNKDIECSLNVLTRQDSHRRSPTLPTTGQMDSDALSRFSSTHSSSCLPKTFTHSVYVEDHPRSHARPKPFRCEECGKGFTQKTRLITHRRVHTGEKPFRCQLCGKTFSRQDNCLRHVRLHNAQR</sequence>
<feature type="coiled-coil region" evidence="11">
    <location>
        <begin position="38"/>
        <end position="82"/>
    </location>
</feature>
<dbReference type="OrthoDB" id="9439903at2759"/>
<evidence type="ECO:0000313" key="15">
    <source>
        <dbReference type="Proteomes" id="UP001059041"/>
    </source>
</evidence>
<dbReference type="PANTHER" id="PTHR14003">
    <property type="entry name" value="TRANSCRIPTIONAL REPRESSOR PROTEIN YY"/>
    <property type="match status" value="1"/>
</dbReference>
<keyword evidence="3" id="KW-0677">Repeat</keyword>
<dbReference type="PANTHER" id="PTHR14003:SF19">
    <property type="entry name" value="YY2 TRANSCRIPTION FACTOR"/>
    <property type="match status" value="1"/>
</dbReference>
<evidence type="ECO:0000256" key="2">
    <source>
        <dbReference type="ARBA" id="ARBA00022723"/>
    </source>
</evidence>
<evidence type="ECO:0000256" key="9">
    <source>
        <dbReference type="ARBA" id="ARBA00023242"/>
    </source>
</evidence>
<dbReference type="GO" id="GO:0000981">
    <property type="term" value="F:DNA-binding transcription factor activity, RNA polymerase II-specific"/>
    <property type="evidence" value="ECO:0007669"/>
    <property type="project" value="TreeGrafter"/>
</dbReference>
<dbReference type="Gene3D" id="3.30.160.60">
    <property type="entry name" value="Classic Zinc Finger"/>
    <property type="match status" value="2"/>
</dbReference>
<dbReference type="InterPro" id="IPR036236">
    <property type="entry name" value="Znf_C2H2_sf"/>
</dbReference>
<dbReference type="GO" id="GO:0000785">
    <property type="term" value="C:chromatin"/>
    <property type="evidence" value="ECO:0007669"/>
    <property type="project" value="TreeGrafter"/>
</dbReference>
<dbReference type="FunFam" id="3.30.160.60:FF:002716">
    <property type="entry name" value="Zinc finger protein 212"/>
    <property type="match status" value="1"/>
</dbReference>
<dbReference type="AlphaFoldDB" id="A0A9W7WX74"/>
<proteinExistence type="predicted"/>
<keyword evidence="6" id="KW-0805">Transcription regulation</keyword>
<dbReference type="InterPro" id="IPR013087">
    <property type="entry name" value="Znf_C2H2_type"/>
</dbReference>
<dbReference type="GO" id="GO:0031519">
    <property type="term" value="C:PcG protein complex"/>
    <property type="evidence" value="ECO:0007669"/>
    <property type="project" value="TreeGrafter"/>
</dbReference>
<dbReference type="SMART" id="SM00355">
    <property type="entry name" value="ZnF_C2H2"/>
    <property type="match status" value="2"/>
</dbReference>
<evidence type="ECO:0000256" key="7">
    <source>
        <dbReference type="ARBA" id="ARBA00023125"/>
    </source>
</evidence>
<feature type="domain" description="C2H2-type" evidence="13">
    <location>
        <begin position="315"/>
        <end position="342"/>
    </location>
</feature>
<organism evidence="14 15">
    <name type="scientific">Triplophysa rosa</name>
    <name type="common">Cave loach</name>
    <dbReference type="NCBI Taxonomy" id="992332"/>
    <lineage>
        <taxon>Eukaryota</taxon>
        <taxon>Metazoa</taxon>
        <taxon>Chordata</taxon>
        <taxon>Craniata</taxon>
        <taxon>Vertebrata</taxon>
        <taxon>Euteleostomi</taxon>
        <taxon>Actinopterygii</taxon>
        <taxon>Neopterygii</taxon>
        <taxon>Teleostei</taxon>
        <taxon>Ostariophysi</taxon>
        <taxon>Cypriniformes</taxon>
        <taxon>Nemacheilidae</taxon>
        <taxon>Triplophysa</taxon>
    </lineage>
</organism>
<evidence type="ECO:0000256" key="1">
    <source>
        <dbReference type="ARBA" id="ARBA00004123"/>
    </source>
</evidence>
<evidence type="ECO:0000256" key="12">
    <source>
        <dbReference type="SAM" id="MobiDB-lite"/>
    </source>
</evidence>
<dbReference type="EMBL" id="JAFHDT010000005">
    <property type="protein sequence ID" value="KAI7809976.1"/>
    <property type="molecule type" value="Genomic_DNA"/>
</dbReference>
<keyword evidence="11" id="KW-0175">Coiled coil</keyword>